<evidence type="ECO:0000313" key="1">
    <source>
        <dbReference type="EMBL" id="TDH72073.1"/>
    </source>
</evidence>
<protein>
    <submittedName>
        <fullName evidence="1">Uncharacterized protein</fullName>
    </submittedName>
</protein>
<keyword evidence="2" id="KW-1185">Reference proteome</keyword>
<proteinExistence type="predicted"/>
<evidence type="ECO:0000313" key="2">
    <source>
        <dbReference type="Proteomes" id="UP000294530"/>
    </source>
</evidence>
<reference evidence="1 2" key="1">
    <citation type="journal article" date="2021" name="Genome Biol.">
        <title>AFLAP: assembly-free linkage analysis pipeline using k-mers from genome sequencing data.</title>
        <authorList>
            <person name="Fletcher K."/>
            <person name="Zhang L."/>
            <person name="Gil J."/>
            <person name="Han R."/>
            <person name="Cavanaugh K."/>
            <person name="Michelmore R."/>
        </authorList>
    </citation>
    <scope>NUCLEOTIDE SEQUENCE [LARGE SCALE GENOMIC DNA]</scope>
    <source>
        <strain evidence="1 2">SF5</strain>
    </source>
</reference>
<sequence length="127" mass="13978">MGAHACESELLDTKATVIKEECFESQSTHDPMCETDELPCGLMRINRNDAVRIKGEPMPLSEPIFQEACSHVMSDAARPNLIESPLELNGFESTDSEETTEGMARTIVKELAYELEVPDSDSEDAGI</sequence>
<name>A0A976IHU7_BRELC</name>
<dbReference type="KEGG" id="blac:94352381"/>
<dbReference type="EMBL" id="SHOA02000012">
    <property type="protein sequence ID" value="TDH72073.1"/>
    <property type="molecule type" value="Genomic_DNA"/>
</dbReference>
<dbReference type="Proteomes" id="UP000294530">
    <property type="component" value="Unassembled WGS sequence"/>
</dbReference>
<dbReference type="AlphaFoldDB" id="A0A976IHU7"/>
<comment type="caution">
    <text evidence="1">The sequence shown here is derived from an EMBL/GenBank/DDBJ whole genome shotgun (WGS) entry which is preliminary data.</text>
</comment>
<gene>
    <name evidence="1" type="ORF">CCR75_008660</name>
</gene>
<dbReference type="OrthoDB" id="159975at2759"/>
<dbReference type="GeneID" id="94352381"/>
<dbReference type="RefSeq" id="XP_067821572.1">
    <property type="nucleotide sequence ID" value="XM_067966710.1"/>
</dbReference>
<organism evidence="1 2">
    <name type="scientific">Bremia lactucae</name>
    <name type="common">Lettuce downy mildew</name>
    <dbReference type="NCBI Taxonomy" id="4779"/>
    <lineage>
        <taxon>Eukaryota</taxon>
        <taxon>Sar</taxon>
        <taxon>Stramenopiles</taxon>
        <taxon>Oomycota</taxon>
        <taxon>Peronosporomycetes</taxon>
        <taxon>Peronosporales</taxon>
        <taxon>Peronosporaceae</taxon>
        <taxon>Bremia</taxon>
    </lineage>
</organism>
<accession>A0A976IHU7</accession>